<comment type="function">
    <text evidence="12 13">Required for formation of the rod structure in the basal body of the flagellar apparatus. Together with FliI and FliH, may constitute the export apparatus of flagellin.</text>
</comment>
<evidence type="ECO:0000256" key="1">
    <source>
        <dbReference type="ARBA" id="ARBA00004651"/>
    </source>
</evidence>
<dbReference type="InterPro" id="IPR029025">
    <property type="entry name" value="T3SS_substrate_exporter_C"/>
</dbReference>
<proteinExistence type="inferred from homology"/>
<dbReference type="Gene3D" id="3.40.1690.10">
    <property type="entry name" value="secretion proteins EscU"/>
    <property type="match status" value="1"/>
</dbReference>
<dbReference type="PANTHER" id="PTHR30531:SF12">
    <property type="entry name" value="FLAGELLAR BIOSYNTHETIC PROTEIN FLHB"/>
    <property type="match status" value="1"/>
</dbReference>
<keyword evidence="15" id="KW-0282">Flagellum</keyword>
<dbReference type="GO" id="GO:0009306">
    <property type="term" value="P:protein secretion"/>
    <property type="evidence" value="ECO:0007669"/>
    <property type="project" value="InterPro"/>
</dbReference>
<protein>
    <recommendedName>
        <fullName evidence="3 13">Flagellar biosynthetic protein FlhB</fullName>
    </recommendedName>
</protein>
<feature type="region of interest" description="Disordered" evidence="14">
    <location>
        <begin position="1"/>
        <end position="33"/>
    </location>
</feature>
<keyword evidence="15" id="KW-0969">Cilium</keyword>
<evidence type="ECO:0000256" key="4">
    <source>
        <dbReference type="ARBA" id="ARBA00022448"/>
    </source>
</evidence>
<keyword evidence="5 13" id="KW-1003">Cell membrane</keyword>
<dbReference type="GO" id="GO:0005886">
    <property type="term" value="C:plasma membrane"/>
    <property type="evidence" value="ECO:0007669"/>
    <property type="project" value="UniProtKB-SubCell"/>
</dbReference>
<keyword evidence="7 13" id="KW-1005">Bacterial flagellum biogenesis</keyword>
<comment type="caution">
    <text evidence="13">Lacks conserved residue(s) required for the propagation of feature annotation.</text>
</comment>
<dbReference type="SUPFAM" id="SSF160544">
    <property type="entry name" value="EscU C-terminal domain-like"/>
    <property type="match status" value="1"/>
</dbReference>
<evidence type="ECO:0000256" key="14">
    <source>
        <dbReference type="SAM" id="MobiDB-lite"/>
    </source>
</evidence>
<evidence type="ECO:0000256" key="5">
    <source>
        <dbReference type="ARBA" id="ARBA00022475"/>
    </source>
</evidence>
<evidence type="ECO:0000256" key="9">
    <source>
        <dbReference type="ARBA" id="ARBA00022989"/>
    </source>
</evidence>
<evidence type="ECO:0000256" key="7">
    <source>
        <dbReference type="ARBA" id="ARBA00022795"/>
    </source>
</evidence>
<evidence type="ECO:0000256" key="12">
    <source>
        <dbReference type="ARBA" id="ARBA00025078"/>
    </source>
</evidence>
<gene>
    <name evidence="13 15" type="primary">flhB</name>
    <name evidence="15" type="ORF">E1B25_07710</name>
</gene>
<feature type="transmembrane region" description="Helical" evidence="13">
    <location>
        <begin position="200"/>
        <end position="219"/>
    </location>
</feature>
<dbReference type="PRINTS" id="PR00950">
    <property type="entry name" value="TYPE3IMSPROT"/>
</dbReference>
<keyword evidence="11 13" id="KW-1006">Bacterial flagellum protein export</keyword>
<keyword evidence="6 13" id="KW-0812">Transmembrane</keyword>
<feature type="transmembrane region" description="Helical" evidence="13">
    <location>
        <begin position="93"/>
        <end position="118"/>
    </location>
</feature>
<dbReference type="InterPro" id="IPR006135">
    <property type="entry name" value="T3SS_substrate_exporter"/>
</dbReference>
<dbReference type="AlphaFoldDB" id="A0A4R5EVP6"/>
<dbReference type="Gene3D" id="6.10.250.2080">
    <property type="match status" value="1"/>
</dbReference>
<comment type="subcellular location">
    <subcellularLocation>
        <location evidence="1">Cell membrane</location>
        <topology evidence="1">Multi-pass membrane protein</topology>
    </subcellularLocation>
</comment>
<keyword evidence="16" id="KW-1185">Reference proteome</keyword>
<dbReference type="InterPro" id="IPR006136">
    <property type="entry name" value="FlhB"/>
</dbReference>
<evidence type="ECO:0000256" key="2">
    <source>
        <dbReference type="ARBA" id="ARBA00010690"/>
    </source>
</evidence>
<evidence type="ECO:0000256" key="8">
    <source>
        <dbReference type="ARBA" id="ARBA00022927"/>
    </source>
</evidence>
<dbReference type="PANTHER" id="PTHR30531">
    <property type="entry name" value="FLAGELLAR BIOSYNTHETIC PROTEIN FLHB"/>
    <property type="match status" value="1"/>
</dbReference>
<keyword evidence="8 13" id="KW-0653">Protein transport</keyword>
<keyword evidence="9 13" id="KW-1133">Transmembrane helix</keyword>
<dbReference type="RefSeq" id="WP_132828193.1">
    <property type="nucleotide sequence ID" value="NZ_SMFP01000004.1"/>
</dbReference>
<dbReference type="OrthoDB" id="9807950at2"/>
<evidence type="ECO:0000256" key="10">
    <source>
        <dbReference type="ARBA" id="ARBA00023136"/>
    </source>
</evidence>
<dbReference type="GO" id="GO:0044780">
    <property type="term" value="P:bacterial-type flagellum assembly"/>
    <property type="evidence" value="ECO:0007669"/>
    <property type="project" value="InterPro"/>
</dbReference>
<organism evidence="15 16">
    <name type="scientific">Antarcticimicrobium sediminis</name>
    <dbReference type="NCBI Taxonomy" id="2546227"/>
    <lineage>
        <taxon>Bacteria</taxon>
        <taxon>Pseudomonadati</taxon>
        <taxon>Pseudomonadota</taxon>
        <taxon>Alphaproteobacteria</taxon>
        <taxon>Rhodobacterales</taxon>
        <taxon>Paracoccaceae</taxon>
        <taxon>Antarcticimicrobium</taxon>
    </lineage>
</organism>
<comment type="similarity">
    <text evidence="2 13">Belongs to the type III secretion exporter family.</text>
</comment>
<keyword evidence="15" id="KW-0966">Cell projection</keyword>
<dbReference type="EMBL" id="SMFP01000004">
    <property type="protein sequence ID" value="TDE38900.1"/>
    <property type="molecule type" value="Genomic_DNA"/>
</dbReference>
<keyword evidence="10 13" id="KW-0472">Membrane</keyword>
<accession>A0A4R5EVP6</accession>
<evidence type="ECO:0000256" key="3">
    <source>
        <dbReference type="ARBA" id="ARBA00021622"/>
    </source>
</evidence>
<dbReference type="Proteomes" id="UP000294662">
    <property type="component" value="Unassembled WGS sequence"/>
</dbReference>
<evidence type="ECO:0000256" key="13">
    <source>
        <dbReference type="RuleBase" id="RU364091"/>
    </source>
</evidence>
<dbReference type="NCBIfam" id="TIGR00328">
    <property type="entry name" value="flhB"/>
    <property type="match status" value="1"/>
</dbReference>
<reference evidence="15 16" key="1">
    <citation type="submission" date="2019-03" db="EMBL/GenBank/DDBJ databases">
        <authorList>
            <person name="Zhang S."/>
        </authorList>
    </citation>
    <scope>NUCLEOTIDE SEQUENCE [LARGE SCALE GENOMIC DNA]</scope>
    <source>
        <strain evidence="15 16">S4J41</strain>
    </source>
</reference>
<comment type="caution">
    <text evidence="15">The sequence shown here is derived from an EMBL/GenBank/DDBJ whole genome shotgun (WGS) entry which is preliminary data.</text>
</comment>
<evidence type="ECO:0000313" key="16">
    <source>
        <dbReference type="Proteomes" id="UP000294662"/>
    </source>
</evidence>
<feature type="transmembrane region" description="Helical" evidence="13">
    <location>
        <begin position="161"/>
        <end position="180"/>
    </location>
</feature>
<evidence type="ECO:0000256" key="6">
    <source>
        <dbReference type="ARBA" id="ARBA00022692"/>
    </source>
</evidence>
<evidence type="ECO:0000256" key="11">
    <source>
        <dbReference type="ARBA" id="ARBA00023225"/>
    </source>
</evidence>
<feature type="compositionally biased region" description="Basic and acidic residues" evidence="14">
    <location>
        <begin position="16"/>
        <end position="29"/>
    </location>
</feature>
<sequence>MAGDDDQDKSQQTQEPTDKKLRDAREKGDVPSSRETANMMVVLSLVLATSFVLPWQGPRLAAALGALIDGAGQVQVGEGGSGLAALGLVLQDFILSVTLVMAPLFLLILTGGVVGVLIQGETVMALERITPKLSKVSPVQGLKRLFSANTLVEFAKSLIKVFVIGALAFWVTETAVSGIWEAPGFVPESLPGYMLATTRRLLIAATVFLVPVAIFDILWNRFDWRRRQMMSVKEIRDEMKDSEGDPQIKARRASLRRARARQRMATAVPQASVILTNPTHYAIALKYQPGVDQAPVCVAKGADLMARRIREIAFENEVPIVENKPLARSLYDQVEIDELVPVEHWQVVAEIISFVLDRQRNRHRKPPNGSVLRTSPE</sequence>
<keyword evidence="4 13" id="KW-0813">Transport</keyword>
<dbReference type="Pfam" id="PF01312">
    <property type="entry name" value="Bac_export_2"/>
    <property type="match status" value="1"/>
</dbReference>
<name>A0A4R5EVP6_9RHOB</name>
<evidence type="ECO:0000313" key="15">
    <source>
        <dbReference type="EMBL" id="TDE38900.1"/>
    </source>
</evidence>